<feature type="region of interest" description="Disordered" evidence="1">
    <location>
        <begin position="1"/>
        <end position="39"/>
    </location>
</feature>
<dbReference type="AlphaFoldDB" id="A0AAP0ISU4"/>
<evidence type="ECO:0000313" key="2">
    <source>
        <dbReference type="EMBL" id="KAK9121138.1"/>
    </source>
</evidence>
<gene>
    <name evidence="2" type="ORF">Syun_018755</name>
</gene>
<proteinExistence type="predicted"/>
<protein>
    <submittedName>
        <fullName evidence="2">Uncharacterized protein</fullName>
    </submittedName>
</protein>
<evidence type="ECO:0000256" key="1">
    <source>
        <dbReference type="SAM" id="MobiDB-lite"/>
    </source>
</evidence>
<feature type="compositionally biased region" description="Basic and acidic residues" evidence="1">
    <location>
        <begin position="1"/>
        <end position="27"/>
    </location>
</feature>
<evidence type="ECO:0000313" key="3">
    <source>
        <dbReference type="Proteomes" id="UP001420932"/>
    </source>
</evidence>
<feature type="compositionally biased region" description="Polar residues" evidence="1">
    <location>
        <begin position="28"/>
        <end position="39"/>
    </location>
</feature>
<comment type="caution">
    <text evidence="2">The sequence shown here is derived from an EMBL/GenBank/DDBJ whole genome shotgun (WGS) entry which is preliminary data.</text>
</comment>
<keyword evidence="3" id="KW-1185">Reference proteome</keyword>
<dbReference type="Proteomes" id="UP001420932">
    <property type="component" value="Unassembled WGS sequence"/>
</dbReference>
<name>A0AAP0ISU4_9MAGN</name>
<reference evidence="2 3" key="1">
    <citation type="submission" date="2024-01" db="EMBL/GenBank/DDBJ databases">
        <title>Genome assemblies of Stephania.</title>
        <authorList>
            <person name="Yang L."/>
        </authorList>
    </citation>
    <scope>NUCLEOTIDE SEQUENCE [LARGE SCALE GENOMIC DNA]</scope>
    <source>
        <strain evidence="2">YNDBR</strain>
        <tissue evidence="2">Leaf</tissue>
    </source>
</reference>
<organism evidence="2 3">
    <name type="scientific">Stephania yunnanensis</name>
    <dbReference type="NCBI Taxonomy" id="152371"/>
    <lineage>
        <taxon>Eukaryota</taxon>
        <taxon>Viridiplantae</taxon>
        <taxon>Streptophyta</taxon>
        <taxon>Embryophyta</taxon>
        <taxon>Tracheophyta</taxon>
        <taxon>Spermatophyta</taxon>
        <taxon>Magnoliopsida</taxon>
        <taxon>Ranunculales</taxon>
        <taxon>Menispermaceae</taxon>
        <taxon>Menispermoideae</taxon>
        <taxon>Cissampelideae</taxon>
        <taxon>Stephania</taxon>
    </lineage>
</organism>
<dbReference type="EMBL" id="JBBNAF010000008">
    <property type="protein sequence ID" value="KAK9121138.1"/>
    <property type="molecule type" value="Genomic_DNA"/>
</dbReference>
<sequence>MSAAADRRRVRVGETLREPAGEPEKQYSSRTSLPKTPLTNRFLTDSLNCRLHPLLTSNHKKSRRR</sequence>
<accession>A0AAP0ISU4</accession>